<feature type="signal peptide" evidence="1">
    <location>
        <begin position="1"/>
        <end position="20"/>
    </location>
</feature>
<comment type="caution">
    <text evidence="2">The sequence shown here is derived from an EMBL/GenBank/DDBJ whole genome shotgun (WGS) entry which is preliminary data.</text>
</comment>
<proteinExistence type="predicted"/>
<reference evidence="2" key="1">
    <citation type="journal article" date="2021" name="Sci. Rep.">
        <title>Diploid genomic architecture of Nitzschia inconspicua, an elite biomass production diatom.</title>
        <authorList>
            <person name="Oliver A."/>
            <person name="Podell S."/>
            <person name="Pinowska A."/>
            <person name="Traller J.C."/>
            <person name="Smith S.R."/>
            <person name="McClure R."/>
            <person name="Beliaev A."/>
            <person name="Bohutskyi P."/>
            <person name="Hill E.A."/>
            <person name="Rabines A."/>
            <person name="Zheng H."/>
            <person name="Allen L.Z."/>
            <person name="Kuo A."/>
            <person name="Grigoriev I.V."/>
            <person name="Allen A.E."/>
            <person name="Hazlebeck D."/>
            <person name="Allen E.E."/>
        </authorList>
    </citation>
    <scope>NUCLEOTIDE SEQUENCE</scope>
    <source>
        <strain evidence="2">Hildebrandi</strain>
    </source>
</reference>
<accession>A0A9K3P9V2</accession>
<evidence type="ECO:0000313" key="2">
    <source>
        <dbReference type="EMBL" id="KAG7339597.1"/>
    </source>
</evidence>
<evidence type="ECO:0000256" key="1">
    <source>
        <dbReference type="SAM" id="SignalP"/>
    </source>
</evidence>
<protein>
    <recommendedName>
        <fullName evidence="5">HYR domain-containing protein</fullName>
    </recommendedName>
</protein>
<dbReference type="AlphaFoldDB" id="A0A9K3P9V2"/>
<dbReference type="EMBL" id="JAGRRH010000008">
    <property type="protein sequence ID" value="KAG7365622.1"/>
    <property type="molecule type" value="Genomic_DNA"/>
</dbReference>
<evidence type="ECO:0000313" key="4">
    <source>
        <dbReference type="Proteomes" id="UP000693970"/>
    </source>
</evidence>
<feature type="chain" id="PRO_5039844508" description="HYR domain-containing protein" evidence="1">
    <location>
        <begin position="21"/>
        <end position="560"/>
    </location>
</feature>
<evidence type="ECO:0008006" key="5">
    <source>
        <dbReference type="Google" id="ProtNLM"/>
    </source>
</evidence>
<keyword evidence="4" id="KW-1185">Reference proteome</keyword>
<sequence length="560" mass="59722">MKVKSGLLLILSATIDGSSSLVNASGGYEHGFLRALDPAESESTGCVKTVTYNEITFGDCGEEIKTPIEVSWKDEEPPTITCPPAHEVQCAGTFSIVGTATAEDNCQPDPIPVPDVTQVTLVGCEDTETVTFTANDGCNNIASCEQQYILLRDTEPPVLICPEDVTTNCPASFDLASIPGTDNCLDIISAEPVPATVTLEKCLDTVTVIYSATDACDNEGSCTQTFTFTNDNIAPEFQNCPTETIQLGSCVRSYNFDHSSLKVTDESDCDDPVVEPTGSTTLDFTCNEEQDVTTTATDNCGNFVDCVVTLKANTPDPICEIEDSDGTIEVDPCDPNWTDSLPKPTVTDECYEDDKGDAEMTNPEVLEDVYCGMSEPVTLNWEYTRDAEGCSKTVSCGGYDILAKCDTTSDTAFGYVSGVSYGFRENNLKSSWGWGSYFPELDGEQSYDMYAGASDEKVPPGAGKYVGTITVHSDGSASDHLCGATLADKIHVDMSKPTATSTNGAYKNIDGTFCRMPKGPGQYKVDTGSSACVVGGPCCVIVHTAVEHFPACTDSMCTPE</sequence>
<dbReference type="EMBL" id="JAGRRH010000032">
    <property type="protein sequence ID" value="KAG7339597.1"/>
    <property type="molecule type" value="Genomic_DNA"/>
</dbReference>
<dbReference type="Proteomes" id="UP000693970">
    <property type="component" value="Unassembled WGS sequence"/>
</dbReference>
<gene>
    <name evidence="3" type="ORF">IV203_025063</name>
    <name evidence="2" type="ORF">IV203_025190</name>
</gene>
<evidence type="ECO:0000313" key="3">
    <source>
        <dbReference type="EMBL" id="KAG7365622.1"/>
    </source>
</evidence>
<organism evidence="2 4">
    <name type="scientific">Nitzschia inconspicua</name>
    <dbReference type="NCBI Taxonomy" id="303405"/>
    <lineage>
        <taxon>Eukaryota</taxon>
        <taxon>Sar</taxon>
        <taxon>Stramenopiles</taxon>
        <taxon>Ochrophyta</taxon>
        <taxon>Bacillariophyta</taxon>
        <taxon>Bacillariophyceae</taxon>
        <taxon>Bacillariophycidae</taxon>
        <taxon>Bacillariales</taxon>
        <taxon>Bacillariaceae</taxon>
        <taxon>Nitzschia</taxon>
    </lineage>
</organism>
<name>A0A9K3P9V2_9STRA</name>
<reference evidence="2" key="2">
    <citation type="submission" date="2021-04" db="EMBL/GenBank/DDBJ databases">
        <authorList>
            <person name="Podell S."/>
        </authorList>
    </citation>
    <scope>NUCLEOTIDE SEQUENCE</scope>
    <source>
        <strain evidence="2">Hildebrandi</strain>
    </source>
</reference>
<keyword evidence="1" id="KW-0732">Signal</keyword>